<name>A0ABR8SV67_9BACL</name>
<reference evidence="1 2" key="1">
    <citation type="submission" date="2020-08" db="EMBL/GenBank/DDBJ databases">
        <title>A Genomic Blueprint of the Chicken Gut Microbiome.</title>
        <authorList>
            <person name="Gilroy R."/>
            <person name="Ravi A."/>
            <person name="Getino M."/>
            <person name="Pursley I."/>
            <person name="Horton D.L."/>
            <person name="Alikhan N.-F."/>
            <person name="Baker D."/>
            <person name="Gharbi K."/>
            <person name="Hall N."/>
            <person name="Watson M."/>
            <person name="Adriaenssens E.M."/>
            <person name="Foster-Nyarko E."/>
            <person name="Jarju S."/>
            <person name="Secka A."/>
            <person name="Antonio M."/>
            <person name="Oren A."/>
            <person name="Chaudhuri R."/>
            <person name="La Ragione R.M."/>
            <person name="Hildebrand F."/>
            <person name="Pallen M.J."/>
        </authorList>
    </citation>
    <scope>NUCLEOTIDE SEQUENCE [LARGE SCALE GENOMIC DNA]</scope>
    <source>
        <strain evidence="1 2">Sa2BVA9</strain>
    </source>
</reference>
<sequence>MHEQLLLSLDLPQRTIVLSLQPGPYEEIRSGQKKIEFRRRFINEPVGAFIYVSSPIKQIKAFIEFGKPDHEEISTLVSISEKMNPGTGESLKEYFKGLNSGYAIPILSFTEFSPLSLELLKGGYHFTPPQSYMNLSANPLLEKALFQKIKGMKLK</sequence>
<protein>
    <recommendedName>
        <fullName evidence="3">Transcriptional regulator</fullName>
    </recommendedName>
</protein>
<accession>A0ABR8SV67</accession>
<evidence type="ECO:0000313" key="2">
    <source>
        <dbReference type="Proteomes" id="UP000608071"/>
    </source>
</evidence>
<proteinExistence type="predicted"/>
<comment type="caution">
    <text evidence="1">The sequence shown here is derived from an EMBL/GenBank/DDBJ whole genome shotgun (WGS) entry which is preliminary data.</text>
</comment>
<keyword evidence="2" id="KW-1185">Reference proteome</keyword>
<evidence type="ECO:0000313" key="1">
    <source>
        <dbReference type="EMBL" id="MBD7967388.1"/>
    </source>
</evidence>
<gene>
    <name evidence="1" type="ORF">H9647_04885</name>
</gene>
<dbReference type="Proteomes" id="UP000608071">
    <property type="component" value="Unassembled WGS sequence"/>
</dbReference>
<evidence type="ECO:0008006" key="3">
    <source>
        <dbReference type="Google" id="ProtNLM"/>
    </source>
</evidence>
<organism evidence="1 2">
    <name type="scientific">Paenibacillus gallinarum</name>
    <dbReference type="NCBI Taxonomy" id="2762232"/>
    <lineage>
        <taxon>Bacteria</taxon>
        <taxon>Bacillati</taxon>
        <taxon>Bacillota</taxon>
        <taxon>Bacilli</taxon>
        <taxon>Bacillales</taxon>
        <taxon>Paenibacillaceae</taxon>
        <taxon>Paenibacillus</taxon>
    </lineage>
</organism>
<dbReference type="EMBL" id="JACSQL010000001">
    <property type="protein sequence ID" value="MBD7967388.1"/>
    <property type="molecule type" value="Genomic_DNA"/>
</dbReference>